<dbReference type="PANTHER" id="PTHR30307:SF0">
    <property type="entry name" value="S-ADENOSYLMETHIONINE:TRNA RIBOSYLTRANSFERASE-ISOMERASE"/>
    <property type="match status" value="1"/>
</dbReference>
<dbReference type="Gene3D" id="2.40.10.240">
    <property type="entry name" value="QueA-like"/>
    <property type="match status" value="1"/>
</dbReference>
<comment type="caution">
    <text evidence="5">The sequence shown here is derived from an EMBL/GenBank/DDBJ whole genome shotgun (WGS) entry which is preliminary data.</text>
</comment>
<dbReference type="InterPro" id="IPR003699">
    <property type="entry name" value="QueA"/>
</dbReference>
<dbReference type="InterPro" id="IPR042119">
    <property type="entry name" value="QueA_dom2"/>
</dbReference>
<evidence type="ECO:0000256" key="3">
    <source>
        <dbReference type="ARBA" id="ARBA00022691"/>
    </source>
</evidence>
<keyword evidence="1" id="KW-0963">Cytoplasm</keyword>
<dbReference type="SUPFAM" id="SSF111337">
    <property type="entry name" value="QueA-like"/>
    <property type="match status" value="1"/>
</dbReference>
<dbReference type="EMBL" id="JAFMYU010000011">
    <property type="protein sequence ID" value="MBO0932357.1"/>
    <property type="molecule type" value="Genomic_DNA"/>
</dbReference>
<organism evidence="5 6">
    <name type="scientific">Fibrella aquatilis</name>
    <dbReference type="NCBI Taxonomy" id="2817059"/>
    <lineage>
        <taxon>Bacteria</taxon>
        <taxon>Pseudomonadati</taxon>
        <taxon>Bacteroidota</taxon>
        <taxon>Cytophagia</taxon>
        <taxon>Cytophagales</taxon>
        <taxon>Spirosomataceae</taxon>
        <taxon>Fibrella</taxon>
    </lineage>
</organism>
<reference evidence="5 6" key="1">
    <citation type="submission" date="2021-03" db="EMBL/GenBank/DDBJ databases">
        <title>Fibrella sp. HMF5036 genome sequencing and assembly.</title>
        <authorList>
            <person name="Kang H."/>
            <person name="Kim H."/>
            <person name="Bae S."/>
            <person name="Joh K."/>
        </authorList>
    </citation>
    <scope>NUCLEOTIDE SEQUENCE [LARGE SCALE GENOMIC DNA]</scope>
    <source>
        <strain evidence="5 6">HMF5036</strain>
    </source>
</reference>
<protein>
    <submittedName>
        <fullName evidence="5">S-adenosylmethionine:tRNA ribosyltransferase-isomerase</fullName>
    </submittedName>
</protein>
<keyword evidence="2" id="KW-0808">Transferase</keyword>
<sequence>MSPELPALTNDQFQYNLPDEQIARFPLPQRDGSKLLVYKQGQISHHTFHELPALIPADSFLIFNQTKVIPARLIFTRATGAVIELFLLNPADADGKPRLIAEAMEDRDSAVWQCMIGNRKRWKEGETLVLALNDAILIAEWANPDQNEVRFNWQPADYSFAEIVQQAGQMPLPPYLKRDATPADRQTYQTVYAKQEGAVAAPTAGLHFAKEVFAELASRNIGHDALTLHVGAGTFQPIKTDDVRAHTMHAEQVIYTQQNLENILAHLDHILPVGTTSMRSLESLYWFGVRLLRQEADPFWLSQEYAYAVLIAEHPPVSEAVKAVLLYMHTNKLTTLTAHTAIYITPGYQMKLCRGIITNFHQPGSTLIVLISALVGPVWRTIYTEALARGYRFLSYGDSSLLLP</sequence>
<dbReference type="InterPro" id="IPR042118">
    <property type="entry name" value="QueA_dom1"/>
</dbReference>
<keyword evidence="4" id="KW-0671">Queuosine biosynthesis</keyword>
<name>A0A939G912_9BACT</name>
<dbReference type="Proteomes" id="UP000664795">
    <property type="component" value="Unassembled WGS sequence"/>
</dbReference>
<dbReference type="Gene3D" id="3.40.1780.10">
    <property type="entry name" value="QueA-like"/>
    <property type="match status" value="1"/>
</dbReference>
<evidence type="ECO:0000313" key="6">
    <source>
        <dbReference type="Proteomes" id="UP000664795"/>
    </source>
</evidence>
<dbReference type="GO" id="GO:0008616">
    <property type="term" value="P:tRNA queuosine(34) biosynthetic process"/>
    <property type="evidence" value="ECO:0007669"/>
    <property type="project" value="UniProtKB-KW"/>
</dbReference>
<proteinExistence type="predicted"/>
<evidence type="ECO:0000313" key="5">
    <source>
        <dbReference type="EMBL" id="MBO0932357.1"/>
    </source>
</evidence>
<evidence type="ECO:0000256" key="4">
    <source>
        <dbReference type="ARBA" id="ARBA00022785"/>
    </source>
</evidence>
<accession>A0A939G912</accession>
<keyword evidence="6" id="KW-1185">Reference proteome</keyword>
<evidence type="ECO:0000256" key="1">
    <source>
        <dbReference type="ARBA" id="ARBA00022490"/>
    </source>
</evidence>
<dbReference type="RefSeq" id="WP_207336320.1">
    <property type="nucleotide sequence ID" value="NZ_JAFMYU010000011.1"/>
</dbReference>
<dbReference type="AlphaFoldDB" id="A0A939G912"/>
<dbReference type="Pfam" id="PF02547">
    <property type="entry name" value="Queuosine_synth"/>
    <property type="match status" value="1"/>
</dbReference>
<dbReference type="InterPro" id="IPR036100">
    <property type="entry name" value="QueA_sf"/>
</dbReference>
<keyword evidence="3" id="KW-0949">S-adenosyl-L-methionine</keyword>
<gene>
    <name evidence="5" type="ORF">J2I48_15205</name>
</gene>
<dbReference type="PANTHER" id="PTHR30307">
    <property type="entry name" value="S-ADENOSYLMETHIONINE:TRNA RIBOSYLTRANSFERASE-ISOMERASE"/>
    <property type="match status" value="1"/>
</dbReference>
<dbReference type="GO" id="GO:0051075">
    <property type="term" value="F:S-adenosylmethionine:tRNA ribosyltransferase-isomerase activity"/>
    <property type="evidence" value="ECO:0007669"/>
    <property type="project" value="TreeGrafter"/>
</dbReference>
<evidence type="ECO:0000256" key="2">
    <source>
        <dbReference type="ARBA" id="ARBA00022679"/>
    </source>
</evidence>